<dbReference type="Proteomes" id="UP000321717">
    <property type="component" value="Unassembled WGS sequence"/>
</dbReference>
<organism evidence="2 3">
    <name type="scientific">Ciceribacter naphthalenivorans</name>
    <dbReference type="NCBI Taxonomy" id="1118451"/>
    <lineage>
        <taxon>Bacteria</taxon>
        <taxon>Pseudomonadati</taxon>
        <taxon>Pseudomonadota</taxon>
        <taxon>Alphaproteobacteria</taxon>
        <taxon>Hyphomicrobiales</taxon>
        <taxon>Rhizobiaceae</taxon>
        <taxon>Ciceribacter</taxon>
    </lineage>
</organism>
<evidence type="ECO:0000313" key="2">
    <source>
        <dbReference type="EMBL" id="GEO85608.1"/>
    </source>
</evidence>
<keyword evidence="3" id="KW-1185">Reference proteome</keyword>
<protein>
    <submittedName>
        <fullName evidence="2">Uncharacterized protein</fullName>
    </submittedName>
</protein>
<gene>
    <name evidence="2" type="ORF">RNA01_25400</name>
</gene>
<evidence type="ECO:0000256" key="1">
    <source>
        <dbReference type="SAM" id="MobiDB-lite"/>
    </source>
</evidence>
<dbReference type="AlphaFoldDB" id="A0A512HJH3"/>
<proteinExistence type="predicted"/>
<reference evidence="2 3" key="1">
    <citation type="submission" date="2019-07" db="EMBL/GenBank/DDBJ databases">
        <title>Whole genome shotgun sequence of Rhizobium naphthalenivorans NBRC 107585.</title>
        <authorList>
            <person name="Hosoyama A."/>
            <person name="Uohara A."/>
            <person name="Ohji S."/>
            <person name="Ichikawa N."/>
        </authorList>
    </citation>
    <scope>NUCLEOTIDE SEQUENCE [LARGE SCALE GENOMIC DNA]</scope>
    <source>
        <strain evidence="2 3">NBRC 107585</strain>
    </source>
</reference>
<dbReference type="EMBL" id="BJZP01000011">
    <property type="protein sequence ID" value="GEO85608.1"/>
    <property type="molecule type" value="Genomic_DNA"/>
</dbReference>
<comment type="caution">
    <text evidence="2">The sequence shown here is derived from an EMBL/GenBank/DDBJ whole genome shotgun (WGS) entry which is preliminary data.</text>
</comment>
<evidence type="ECO:0000313" key="3">
    <source>
        <dbReference type="Proteomes" id="UP000321717"/>
    </source>
</evidence>
<feature type="region of interest" description="Disordered" evidence="1">
    <location>
        <begin position="32"/>
        <end position="58"/>
    </location>
</feature>
<name>A0A512HJH3_9HYPH</name>
<accession>A0A512HJH3</accession>
<sequence length="58" mass="5950">MTAPKARHCGIPTALPADLLSVAVGANRVTQSAAQGDLGKAHDRSNKRAGGLHFGEMP</sequence>